<dbReference type="CDD" id="cd00761">
    <property type="entry name" value="Glyco_tranf_GTA_type"/>
    <property type="match status" value="1"/>
</dbReference>
<gene>
    <name evidence="2" type="ordered locus">VMUT_1054</name>
</gene>
<dbReference type="PANTHER" id="PTHR22916:SF3">
    <property type="entry name" value="UDP-GLCNAC:BETAGAL BETA-1,3-N-ACETYLGLUCOSAMINYLTRANSFERASE-LIKE PROTEIN 1"/>
    <property type="match status" value="1"/>
</dbReference>
<dbReference type="GeneID" id="25395220"/>
<organism evidence="2 3">
    <name type="scientific">Vulcanisaeta moutnovskia (strain 768-28)</name>
    <dbReference type="NCBI Taxonomy" id="985053"/>
    <lineage>
        <taxon>Archaea</taxon>
        <taxon>Thermoproteota</taxon>
        <taxon>Thermoprotei</taxon>
        <taxon>Thermoproteales</taxon>
        <taxon>Thermoproteaceae</taxon>
        <taxon>Vulcanisaeta</taxon>
    </lineage>
</organism>
<dbReference type="Gene3D" id="3.90.550.10">
    <property type="entry name" value="Spore Coat Polysaccharide Biosynthesis Protein SpsA, Chain A"/>
    <property type="match status" value="1"/>
</dbReference>
<reference evidence="2 3" key="1">
    <citation type="journal article" date="2011" name="J. Bacteriol.">
        <title>Complete genome sequence of 'Vulcanisaeta moutnovskia' strain 768-28, a novel member of the hyperthermophilic crenarchaeal genus vulcanisaeta.</title>
        <authorList>
            <person name="Gumerov V.M."/>
            <person name="Mardanov A.V."/>
            <person name="Beletsky A.V."/>
            <person name="Prokofeva M.I."/>
            <person name="Bonch-Osmolovskaya E.A."/>
            <person name="Ravin N.V."/>
            <person name="Skryabin K.G."/>
        </authorList>
    </citation>
    <scope>NUCLEOTIDE SEQUENCE [LARGE SCALE GENOMIC DNA]</scope>
    <source>
        <strain evidence="2 3">768-28</strain>
    </source>
</reference>
<dbReference type="KEGG" id="vmo:VMUT_1054"/>
<dbReference type="EMBL" id="CP002529">
    <property type="protein sequence ID" value="ADY01261.1"/>
    <property type="molecule type" value="Genomic_DNA"/>
</dbReference>
<protein>
    <submittedName>
        <fullName evidence="2">Glycosyl transferase, family 2</fullName>
    </submittedName>
</protein>
<evidence type="ECO:0000313" key="3">
    <source>
        <dbReference type="Proteomes" id="UP000007485"/>
    </source>
</evidence>
<dbReference type="STRING" id="985053.VMUT_1054"/>
<dbReference type="PANTHER" id="PTHR22916">
    <property type="entry name" value="GLYCOSYLTRANSFERASE"/>
    <property type="match status" value="1"/>
</dbReference>
<dbReference type="Proteomes" id="UP000007485">
    <property type="component" value="Chromosome"/>
</dbReference>
<dbReference type="SUPFAM" id="SSF53448">
    <property type="entry name" value="Nucleotide-diphospho-sugar transferases"/>
    <property type="match status" value="1"/>
</dbReference>
<dbReference type="RefSeq" id="WP_013604423.1">
    <property type="nucleotide sequence ID" value="NC_015151.1"/>
</dbReference>
<dbReference type="eggNOG" id="arCOG01397">
    <property type="taxonomic scope" value="Archaea"/>
</dbReference>
<proteinExistence type="predicted"/>
<dbReference type="HOGENOM" id="CLU_1072082_0_0_2"/>
<dbReference type="InterPro" id="IPR001173">
    <property type="entry name" value="Glyco_trans_2-like"/>
</dbReference>
<sequence>MGRPFISVVTAYSRREFLKYAVKSVINQTLDKSLYEIIVVKNFRDPEVDHAVKSNRSKIIEAGDEPVGKYLATGINESEGEVIAFLDDDDIFHSRKLERLFKVFNYDLDYYHHNLIAINELGDILPLDIDRVNEYLRLVSINDRIKAVKMYGFKCGSGMSAIVVRNRLAIMLSKYIMHHVIDAPDFITYAFALDYGKVLIHEPHGLAFYRIHGKKYQ</sequence>
<evidence type="ECO:0000259" key="1">
    <source>
        <dbReference type="Pfam" id="PF00535"/>
    </source>
</evidence>
<keyword evidence="2" id="KW-0808">Transferase</keyword>
<feature type="domain" description="Glycosyltransferase 2-like" evidence="1">
    <location>
        <begin position="8"/>
        <end position="128"/>
    </location>
</feature>
<evidence type="ECO:0000313" key="2">
    <source>
        <dbReference type="EMBL" id="ADY01261.1"/>
    </source>
</evidence>
<name>F0QXU8_VULM7</name>
<dbReference type="AlphaFoldDB" id="F0QXU8"/>
<dbReference type="GO" id="GO:0016758">
    <property type="term" value="F:hexosyltransferase activity"/>
    <property type="evidence" value="ECO:0007669"/>
    <property type="project" value="UniProtKB-ARBA"/>
</dbReference>
<accession>F0QXU8</accession>
<dbReference type="InterPro" id="IPR029044">
    <property type="entry name" value="Nucleotide-diphossugar_trans"/>
</dbReference>
<dbReference type="Pfam" id="PF00535">
    <property type="entry name" value="Glycos_transf_2"/>
    <property type="match status" value="1"/>
</dbReference>
<keyword evidence="3" id="KW-1185">Reference proteome</keyword>
<dbReference type="OrthoDB" id="42128at2157"/>